<evidence type="ECO:0000313" key="8">
    <source>
        <dbReference type="EMBL" id="KAG0687007.1"/>
    </source>
</evidence>
<proteinExistence type="inferred from homology"/>
<keyword evidence="6" id="KW-0472">Membrane</keyword>
<dbReference type="SMART" id="SM00986">
    <property type="entry name" value="UDG"/>
    <property type="match status" value="1"/>
</dbReference>
<dbReference type="NCBIfam" id="TIGR00628">
    <property type="entry name" value="ung"/>
    <property type="match status" value="1"/>
</dbReference>
<keyword evidence="6" id="KW-1133">Transmembrane helix</keyword>
<evidence type="ECO:0000313" key="9">
    <source>
        <dbReference type="Proteomes" id="UP000697127"/>
    </source>
</evidence>
<dbReference type="GO" id="GO:0005886">
    <property type="term" value="C:plasma membrane"/>
    <property type="evidence" value="ECO:0007669"/>
    <property type="project" value="InterPro"/>
</dbReference>
<dbReference type="AlphaFoldDB" id="A0A9P6WJ09"/>
<feature type="transmembrane region" description="Helical" evidence="6">
    <location>
        <begin position="420"/>
        <end position="442"/>
    </location>
</feature>
<keyword evidence="4" id="KW-0234">DNA repair</keyword>
<evidence type="ECO:0000259" key="7">
    <source>
        <dbReference type="SMART" id="SM00986"/>
    </source>
</evidence>
<dbReference type="GO" id="GO:0004844">
    <property type="term" value="F:uracil DNA N-glycosylase activity"/>
    <property type="evidence" value="ECO:0007669"/>
    <property type="project" value="InterPro"/>
</dbReference>
<dbReference type="GO" id="GO:0097510">
    <property type="term" value="P:base-excision repair, AP site formation via deaminated base removal"/>
    <property type="evidence" value="ECO:0007669"/>
    <property type="project" value="TreeGrafter"/>
</dbReference>
<keyword evidence="6" id="KW-0812">Transmembrane</keyword>
<dbReference type="InterPro" id="IPR005122">
    <property type="entry name" value="Uracil-DNA_glycosylase-like"/>
</dbReference>
<feature type="active site" description="Proton acceptor" evidence="5">
    <location>
        <position position="161"/>
    </location>
</feature>
<dbReference type="EMBL" id="PUHW01000333">
    <property type="protein sequence ID" value="KAG0687007.1"/>
    <property type="molecule type" value="Genomic_DNA"/>
</dbReference>
<dbReference type="NCBIfam" id="NF003592">
    <property type="entry name" value="PRK05254.1-5"/>
    <property type="match status" value="1"/>
</dbReference>
<name>A0A9P6WJ09_9ASCO</name>
<dbReference type="Gene3D" id="3.40.470.10">
    <property type="entry name" value="Uracil-DNA glycosylase-like domain"/>
    <property type="match status" value="1"/>
</dbReference>
<feature type="transmembrane region" description="Helical" evidence="6">
    <location>
        <begin position="462"/>
        <end position="485"/>
    </location>
</feature>
<feature type="domain" description="Uracil-DNA glycosylase-like" evidence="7">
    <location>
        <begin position="146"/>
        <end position="274"/>
    </location>
</feature>
<feature type="transmembrane region" description="Helical" evidence="6">
    <location>
        <begin position="275"/>
        <end position="298"/>
    </location>
</feature>
<dbReference type="PROSITE" id="PS00130">
    <property type="entry name" value="U_DNA_GLYCOSYLASE"/>
    <property type="match status" value="1"/>
</dbReference>
<keyword evidence="9" id="KW-1185">Reference proteome</keyword>
<evidence type="ECO:0000256" key="1">
    <source>
        <dbReference type="ARBA" id="ARBA00008184"/>
    </source>
</evidence>
<keyword evidence="2" id="KW-0227">DNA damage</keyword>
<comment type="caution">
    <text evidence="8">The sequence shown here is derived from an EMBL/GenBank/DDBJ whole genome shotgun (WGS) entry which is preliminary data.</text>
</comment>
<accession>A0A9P6WJ09</accession>
<dbReference type="PANTHER" id="PTHR11264">
    <property type="entry name" value="URACIL-DNA GLYCOSYLASE"/>
    <property type="match status" value="1"/>
</dbReference>
<protein>
    <submittedName>
        <fullName evidence="8">Uracil DNA glycosylase</fullName>
    </submittedName>
</protein>
<dbReference type="InterPro" id="IPR009571">
    <property type="entry name" value="SUR7/Rim9-like_fungi"/>
</dbReference>
<evidence type="ECO:0000256" key="2">
    <source>
        <dbReference type="ARBA" id="ARBA00022763"/>
    </source>
</evidence>
<organism evidence="8 9">
    <name type="scientific">Pichia californica</name>
    <dbReference type="NCBI Taxonomy" id="460514"/>
    <lineage>
        <taxon>Eukaryota</taxon>
        <taxon>Fungi</taxon>
        <taxon>Dikarya</taxon>
        <taxon>Ascomycota</taxon>
        <taxon>Saccharomycotina</taxon>
        <taxon>Pichiomycetes</taxon>
        <taxon>Pichiales</taxon>
        <taxon>Pichiaceae</taxon>
        <taxon>Pichia</taxon>
    </lineage>
</organism>
<feature type="transmembrane region" description="Helical" evidence="6">
    <location>
        <begin position="386"/>
        <end position="408"/>
    </location>
</feature>
<dbReference type="Pfam" id="PF03167">
    <property type="entry name" value="UDG"/>
    <property type="match status" value="1"/>
</dbReference>
<evidence type="ECO:0000256" key="3">
    <source>
        <dbReference type="ARBA" id="ARBA00022801"/>
    </source>
</evidence>
<dbReference type="SMART" id="SM00987">
    <property type="entry name" value="UreE_C"/>
    <property type="match status" value="1"/>
</dbReference>
<dbReference type="InterPro" id="IPR018085">
    <property type="entry name" value="Ura-DNA_Glyclase_AS"/>
</dbReference>
<keyword evidence="3" id="KW-0378">Hydrolase</keyword>
<dbReference type="SUPFAM" id="SSF52141">
    <property type="entry name" value="Uracil-DNA glycosylase-like"/>
    <property type="match status" value="1"/>
</dbReference>
<dbReference type="InterPro" id="IPR036895">
    <property type="entry name" value="Uracil-DNA_glycosylase-like_sf"/>
</dbReference>
<dbReference type="CDD" id="cd10027">
    <property type="entry name" value="UDG-F1-like"/>
    <property type="match status" value="1"/>
</dbReference>
<dbReference type="Proteomes" id="UP000697127">
    <property type="component" value="Unassembled WGS sequence"/>
</dbReference>
<dbReference type="GO" id="GO:0005739">
    <property type="term" value="C:mitochondrion"/>
    <property type="evidence" value="ECO:0007669"/>
    <property type="project" value="TreeGrafter"/>
</dbReference>
<evidence type="ECO:0000256" key="5">
    <source>
        <dbReference type="PROSITE-ProRule" id="PRU10072"/>
    </source>
</evidence>
<sequence>MTVEVNTGNKRKITDFFSVSKKKKSEKQINTKSEKNNKTKVVKKVVKEVIKEDASSIDENEEKTTNNNSNDSKSIFNKEKYIESLTTEQKYLLDLEINTMEDSWFELLHKEFTKPYFIELKKFLIKEWNSNTPIFPPREDIYSWTRLTPLKNVKVLIIGQDPYHNFNQAHGLAFSVKDKNTRIPPSLMNIFKGIKNDYPDFQAPKNGDLTKWAKEGVLMLNTCLTVRAHLANSHSKRGWEEFTAAVVRELALSSSSLVIIAWGKPAQSLVQKLHLASTTIATILLLGTGLTLFLTILAGGTQTSILKKFYWLEADCSNFPGSPISSTCRWTNYGLCGVSDGSNSDCTHAVAAYPFSPARNFNSNENLPQNFIDKSSYYYYVSRTGYGFSLVGLAFLVASWFPYFANLFTKSKFTIIKTIFWILYAAAAIFIITGISLSTAAYSRGRSHFRDAGVTSNFGTKVMATAWTTFFLVLFNIGFLIGSFIKIFGKRDSEIGNNNINNNNSNLNHNESAIYIPKFKTPWFKSRRETNLHQQEPVVPIVAQNDTLENNGINNLSFTPVKDKPLSGDFQTEKETPTTLYN</sequence>
<reference evidence="8" key="1">
    <citation type="submission" date="2020-11" db="EMBL/GenBank/DDBJ databases">
        <title>Kefir isolates.</title>
        <authorList>
            <person name="Marcisauskas S."/>
            <person name="Kim Y."/>
            <person name="Blasche S."/>
        </authorList>
    </citation>
    <scope>NUCLEOTIDE SEQUENCE</scope>
    <source>
        <strain evidence="8">Olga-1</strain>
    </source>
</reference>
<evidence type="ECO:0000256" key="6">
    <source>
        <dbReference type="SAM" id="Phobius"/>
    </source>
</evidence>
<evidence type="ECO:0000256" key="4">
    <source>
        <dbReference type="ARBA" id="ARBA00023204"/>
    </source>
</evidence>
<comment type="similarity">
    <text evidence="1">Belongs to the uracil-DNA glycosylase (UDG) superfamily. UNG family.</text>
</comment>
<gene>
    <name evidence="8" type="primary">UNG1</name>
    <name evidence="8" type="ORF">C6P40_003036</name>
</gene>
<dbReference type="GO" id="GO:0005634">
    <property type="term" value="C:nucleus"/>
    <property type="evidence" value="ECO:0007669"/>
    <property type="project" value="TreeGrafter"/>
</dbReference>
<dbReference type="Pfam" id="PF06687">
    <property type="entry name" value="SUR7"/>
    <property type="match status" value="1"/>
</dbReference>
<dbReference type="InterPro" id="IPR002043">
    <property type="entry name" value="UDG_fam1"/>
</dbReference>
<dbReference type="PANTHER" id="PTHR11264:SF0">
    <property type="entry name" value="URACIL-DNA GLYCOSYLASE"/>
    <property type="match status" value="1"/>
</dbReference>